<feature type="transmembrane region" description="Helical" evidence="1">
    <location>
        <begin position="114"/>
        <end position="135"/>
    </location>
</feature>
<feature type="transmembrane region" description="Helical" evidence="1">
    <location>
        <begin position="55"/>
        <end position="76"/>
    </location>
</feature>
<feature type="transmembrane region" description="Helical" evidence="1">
    <location>
        <begin position="22"/>
        <end position="43"/>
    </location>
</feature>
<dbReference type="RefSeq" id="WP_106188703.1">
    <property type="nucleotide sequence ID" value="NZ_PVTF01000005.1"/>
</dbReference>
<comment type="caution">
    <text evidence="2">The sequence shown here is derived from an EMBL/GenBank/DDBJ whole genome shotgun (WGS) entry which is preliminary data.</text>
</comment>
<dbReference type="AlphaFoldDB" id="A0A2T0T7V3"/>
<dbReference type="OrthoDB" id="6059373at2"/>
<name>A0A2T0T7V3_9PSEU</name>
<evidence type="ECO:0000313" key="2">
    <source>
        <dbReference type="EMBL" id="PRY41718.1"/>
    </source>
</evidence>
<proteinExistence type="predicted"/>
<accession>A0A2T0T7V3</accession>
<protein>
    <recommendedName>
        <fullName evidence="4">Transmembrane protein</fullName>
    </recommendedName>
</protein>
<organism evidence="2 3">
    <name type="scientific">Umezawaea tangerina</name>
    <dbReference type="NCBI Taxonomy" id="84725"/>
    <lineage>
        <taxon>Bacteria</taxon>
        <taxon>Bacillati</taxon>
        <taxon>Actinomycetota</taxon>
        <taxon>Actinomycetes</taxon>
        <taxon>Pseudonocardiales</taxon>
        <taxon>Pseudonocardiaceae</taxon>
        <taxon>Umezawaea</taxon>
    </lineage>
</organism>
<keyword evidence="1" id="KW-0472">Membrane</keyword>
<keyword evidence="1" id="KW-1133">Transmembrane helix</keyword>
<reference evidence="2 3" key="1">
    <citation type="submission" date="2018-03" db="EMBL/GenBank/DDBJ databases">
        <title>Genomic Encyclopedia of Archaeal and Bacterial Type Strains, Phase II (KMG-II): from individual species to whole genera.</title>
        <authorList>
            <person name="Goeker M."/>
        </authorList>
    </citation>
    <scope>NUCLEOTIDE SEQUENCE [LARGE SCALE GENOMIC DNA]</scope>
    <source>
        <strain evidence="2 3">DSM 44720</strain>
    </source>
</reference>
<evidence type="ECO:0000256" key="1">
    <source>
        <dbReference type="SAM" id="Phobius"/>
    </source>
</evidence>
<keyword evidence="3" id="KW-1185">Reference proteome</keyword>
<evidence type="ECO:0008006" key="4">
    <source>
        <dbReference type="Google" id="ProtNLM"/>
    </source>
</evidence>
<sequence>MTDEPGYTPDKLVRTLSLPRRIGHALVGLAGLTAAATITQLWATEPTPLPARTQIAFATLITIGLAWTAFATYTLIRRPLFALDRVIAATLALTFTTLLTTGTTLLALTRANPTAALISATTGLTLITTATLMLLRARTYRTALLTRKHDLEGRG</sequence>
<dbReference type="EMBL" id="PVTF01000005">
    <property type="protein sequence ID" value="PRY41718.1"/>
    <property type="molecule type" value="Genomic_DNA"/>
</dbReference>
<feature type="transmembrane region" description="Helical" evidence="1">
    <location>
        <begin position="88"/>
        <end position="108"/>
    </location>
</feature>
<gene>
    <name evidence="2" type="ORF">CLV43_105477</name>
</gene>
<evidence type="ECO:0000313" key="3">
    <source>
        <dbReference type="Proteomes" id="UP000239494"/>
    </source>
</evidence>
<dbReference type="Proteomes" id="UP000239494">
    <property type="component" value="Unassembled WGS sequence"/>
</dbReference>
<keyword evidence="1" id="KW-0812">Transmembrane</keyword>